<dbReference type="Pfam" id="PF00437">
    <property type="entry name" value="T2SSE"/>
    <property type="match status" value="1"/>
</dbReference>
<feature type="region of interest" description="Disordered" evidence="4">
    <location>
        <begin position="746"/>
        <end position="769"/>
    </location>
</feature>
<dbReference type="Proteomes" id="UP000008915">
    <property type="component" value="Chromosome"/>
</dbReference>
<dbReference type="Gene3D" id="3.40.50.300">
    <property type="entry name" value="P-loop containing nucleotide triphosphate hydrolases"/>
    <property type="match status" value="1"/>
</dbReference>
<dbReference type="STRING" id="644966.Tmar_0664"/>
<feature type="compositionally biased region" description="Gly residues" evidence="4">
    <location>
        <begin position="182"/>
        <end position="205"/>
    </location>
</feature>
<sequence length="769" mass="81201">MARWLFRGQLGDYLVERGWITPDQLQAALEEQRRTGRRLGQILLRHGWITRAQLQEALAAQLAVRVWDLRRNPPDPAVARRVPDWVARRYQVLPVDDDGRRLVVAMADPTDLEALDQVRLVTGRDVEPVLADEDEIKAAVGRIFGLLEVAERALRATRGDVGERPTRGGPAWDEPASPAGFAGEGPGGAAGEAGGEGFRGLGGRGEIVAAPPGEASGAANRYRDKPGADPAAWGTGGVTREPSGMDPDGGAPGDARGAATGHGRGMAPVIGVPGRVGPAGSSEVAVGGAAIRRAGLPGSAGASPRDRRGDGDRTGGPGQGPVRPEQVVATEAQAPVVEFVQNLLEQAVAQKASDVHLEPGDGTFTIRFRIDGTLHVAMRPPAALHAAVTTRIKVLAGMDIAERRLPQDGRFRIVVEGREFDCRCSTMPTVHGEKVVIRLLDRAMGAARLDALGLPDGMVEQLRELVHRPYGLLLVTGPTGSGKSTTLAALLREIDRTRLNVLTIEDPVEYEIPGASQSQVNPRAGLTFEVALRHFLRQDPDVIMVGEIRDRETADTAVRAALTGHLILSTLHTNDAPSSVTRLVDMGIEPFLLGSSLLAVLAQRLVRVLCPHCRQPYEPGEGVREVFARAGVALPESGLLYRPGGCPECRGGYAGRQAVAELMVMNPELRELVTRGATAAELGRRAAAAGMRTLRQAGLELVQAGVTSVEEVLRVTEAPAWEKAVSPAAKAGAVSHVAAAPWDAGMSPAGAVSQAAQSSLADPGRLPGE</sequence>
<organism evidence="6 7">
    <name type="scientific">Thermaerobacter marianensis (strain ATCC 700841 / DSM 12885 / JCM 10246 / 7p75a)</name>
    <dbReference type="NCBI Taxonomy" id="644966"/>
    <lineage>
        <taxon>Bacteria</taxon>
        <taxon>Bacillati</taxon>
        <taxon>Bacillota</taxon>
        <taxon>Clostridia</taxon>
        <taxon>Eubacteriales</taxon>
        <taxon>Clostridiales Family XVII. Incertae Sedis</taxon>
        <taxon>Thermaerobacter</taxon>
    </lineage>
</organism>
<evidence type="ECO:0000259" key="5">
    <source>
        <dbReference type="PROSITE" id="PS00662"/>
    </source>
</evidence>
<dbReference type="GO" id="GO:0005886">
    <property type="term" value="C:plasma membrane"/>
    <property type="evidence" value="ECO:0007669"/>
    <property type="project" value="TreeGrafter"/>
</dbReference>
<dbReference type="Gene3D" id="3.30.300.160">
    <property type="entry name" value="Type II secretion system, protein E, N-terminal domain"/>
    <property type="match status" value="1"/>
</dbReference>
<dbReference type="SUPFAM" id="SSF160246">
    <property type="entry name" value="EspE N-terminal domain-like"/>
    <property type="match status" value="1"/>
</dbReference>
<evidence type="ECO:0000256" key="4">
    <source>
        <dbReference type="SAM" id="MobiDB-lite"/>
    </source>
</evidence>
<evidence type="ECO:0000256" key="2">
    <source>
        <dbReference type="ARBA" id="ARBA00022741"/>
    </source>
</evidence>
<dbReference type="PANTHER" id="PTHR30258:SF1">
    <property type="entry name" value="PROTEIN TRANSPORT PROTEIN HOFB HOMOLOG"/>
    <property type="match status" value="1"/>
</dbReference>
<keyword evidence="7" id="KW-1185">Reference proteome</keyword>
<keyword evidence="2" id="KW-0547">Nucleotide-binding</keyword>
<evidence type="ECO:0000256" key="3">
    <source>
        <dbReference type="ARBA" id="ARBA00022840"/>
    </source>
</evidence>
<dbReference type="CDD" id="cd01129">
    <property type="entry name" value="PulE-GspE-like"/>
    <property type="match status" value="1"/>
</dbReference>
<dbReference type="InterPro" id="IPR007831">
    <property type="entry name" value="T2SS_GspE_N"/>
</dbReference>
<feature type="region of interest" description="Disordered" evidence="4">
    <location>
        <begin position="158"/>
        <end position="282"/>
    </location>
</feature>
<reference evidence="7" key="2">
    <citation type="journal article" date="2010" name="Stand. Genomic Sci.">
        <title>Complete genome sequence of Thermaerobacter marianensis type strain (7p75aT).</title>
        <authorList>
            <person name="Han C."/>
            <person name="Gu W."/>
            <person name="Zhang X."/>
            <person name="Lapidus A."/>
            <person name="Nolan M."/>
            <person name="Copeland A."/>
            <person name="Lucas S."/>
            <person name="Glavina Del Rio T."/>
            <person name="Tice H."/>
            <person name="Cheng J."/>
            <person name="Tapia R."/>
            <person name="Goodwin L."/>
            <person name="Pitluck S."/>
            <person name="Pagani I."/>
            <person name="Ivanova N."/>
            <person name="Mavromatis K."/>
            <person name="Mikhailova N."/>
            <person name="Pati A."/>
            <person name="Chen A."/>
            <person name="Palaniappan K."/>
            <person name="Land M."/>
            <person name="Hauser L."/>
            <person name="Chang Y."/>
            <person name="Jeffries C."/>
            <person name="Schneider S."/>
            <person name="Rohde M."/>
            <person name="Goker M."/>
            <person name="Pukall R."/>
            <person name="Woyke T."/>
            <person name="Bristow J."/>
            <person name="Eisen J."/>
            <person name="Markowitz V."/>
            <person name="Hugenholtz P."/>
            <person name="Kyrpides N."/>
            <person name="Klenk H."/>
            <person name="Detter J."/>
        </authorList>
    </citation>
    <scope>NUCLEOTIDE SEQUENCE [LARGE SCALE GENOMIC DNA]</scope>
    <source>
        <strain evidence="7">ATCC 700841 / DSM 12885 / JCM 10246 / 7p75a</strain>
    </source>
</reference>
<protein>
    <submittedName>
        <fullName evidence="6">Type II secretion system protein E</fullName>
    </submittedName>
</protein>
<proteinExistence type="inferred from homology"/>
<dbReference type="SUPFAM" id="SSF52540">
    <property type="entry name" value="P-loop containing nucleoside triphosphate hydrolases"/>
    <property type="match status" value="1"/>
</dbReference>
<dbReference type="KEGG" id="tmr:Tmar_0664"/>
<dbReference type="HOGENOM" id="CLU_013446_10_6_9"/>
<dbReference type="SMART" id="SM00382">
    <property type="entry name" value="AAA"/>
    <property type="match status" value="1"/>
</dbReference>
<dbReference type="PROSITE" id="PS00662">
    <property type="entry name" value="T2SP_E"/>
    <property type="match status" value="1"/>
</dbReference>
<dbReference type="AlphaFoldDB" id="E6SHT4"/>
<dbReference type="GO" id="GO:0016887">
    <property type="term" value="F:ATP hydrolysis activity"/>
    <property type="evidence" value="ECO:0007669"/>
    <property type="project" value="TreeGrafter"/>
</dbReference>
<evidence type="ECO:0000256" key="1">
    <source>
        <dbReference type="ARBA" id="ARBA00006611"/>
    </source>
</evidence>
<dbReference type="PANTHER" id="PTHR30258">
    <property type="entry name" value="TYPE II SECRETION SYSTEM PROTEIN GSPE-RELATED"/>
    <property type="match status" value="1"/>
</dbReference>
<dbReference type="OrthoDB" id="9808272at2"/>
<dbReference type="InterPro" id="IPR003593">
    <property type="entry name" value="AAA+_ATPase"/>
</dbReference>
<reference evidence="6 7" key="1">
    <citation type="journal article" date="2010" name="Stand. Genomic Sci.">
        <title>Complete genome sequence of Thermaerobacter marianensis type strain (7p75a).</title>
        <authorList>
            <person name="Han C."/>
            <person name="Gu W."/>
            <person name="Zhang X."/>
            <person name="Lapidus A."/>
            <person name="Nolan M."/>
            <person name="Copeland A."/>
            <person name="Lucas S."/>
            <person name="Del Rio T.G."/>
            <person name="Tice H."/>
            <person name="Cheng J.F."/>
            <person name="Tapia R."/>
            <person name="Goodwin L."/>
            <person name="Pitluck S."/>
            <person name="Pagani I."/>
            <person name="Ivanova N."/>
            <person name="Mavromatis K."/>
            <person name="Mikhailova N."/>
            <person name="Pati A."/>
            <person name="Chen A."/>
            <person name="Palaniappan K."/>
            <person name="Land M."/>
            <person name="Hauser L."/>
            <person name="Chang Y.J."/>
            <person name="Jeffries C.D."/>
            <person name="Schneider S."/>
            <person name="Rohde M."/>
            <person name="Goker M."/>
            <person name="Pukall R."/>
            <person name="Woyke T."/>
            <person name="Bristow J."/>
            <person name="Eisen J.A."/>
            <person name="Markowitz V."/>
            <person name="Hugenholtz P."/>
            <person name="Kyrpides N.C."/>
            <person name="Klenk H.P."/>
            <person name="Detter J.C."/>
        </authorList>
    </citation>
    <scope>NUCLEOTIDE SEQUENCE [LARGE SCALE GENOMIC DNA]</scope>
    <source>
        <strain evidence="7">ATCC 700841 / DSM 12885 / JCM 10246 / 7p75a</strain>
    </source>
</reference>
<keyword evidence="3" id="KW-0067">ATP-binding</keyword>
<dbReference type="Pfam" id="PF05157">
    <property type="entry name" value="MshEN"/>
    <property type="match status" value="1"/>
</dbReference>
<feature type="domain" description="Bacterial type II secretion system protein E" evidence="5">
    <location>
        <begin position="536"/>
        <end position="550"/>
    </location>
</feature>
<name>E6SHT4_THEM7</name>
<dbReference type="eggNOG" id="COG2804">
    <property type="taxonomic scope" value="Bacteria"/>
</dbReference>
<dbReference type="GO" id="GO:0005524">
    <property type="term" value="F:ATP binding"/>
    <property type="evidence" value="ECO:0007669"/>
    <property type="project" value="UniProtKB-KW"/>
</dbReference>
<evidence type="ECO:0000313" key="6">
    <source>
        <dbReference type="EMBL" id="ADU50781.1"/>
    </source>
</evidence>
<feature type="compositionally biased region" description="Low complexity" evidence="4">
    <location>
        <begin position="242"/>
        <end position="261"/>
    </location>
</feature>
<accession>E6SHT4</accession>
<gene>
    <name evidence="6" type="ordered locus">Tmar_0664</name>
</gene>
<dbReference type="InterPro" id="IPR027417">
    <property type="entry name" value="P-loop_NTPase"/>
</dbReference>
<feature type="compositionally biased region" description="Basic and acidic residues" evidence="4">
    <location>
        <begin position="304"/>
        <end position="313"/>
    </location>
</feature>
<dbReference type="EMBL" id="CP002344">
    <property type="protein sequence ID" value="ADU50781.1"/>
    <property type="molecule type" value="Genomic_DNA"/>
</dbReference>
<dbReference type="InterPro" id="IPR037257">
    <property type="entry name" value="T2SS_E_N_sf"/>
</dbReference>
<dbReference type="RefSeq" id="WP_013495086.1">
    <property type="nucleotide sequence ID" value="NC_014831.1"/>
</dbReference>
<comment type="similarity">
    <text evidence="1">Belongs to the GSP E family.</text>
</comment>
<dbReference type="InterPro" id="IPR001482">
    <property type="entry name" value="T2SS/T4SS_dom"/>
</dbReference>
<dbReference type="FunFam" id="3.30.300.160:FF:000002">
    <property type="entry name" value="Type II secretion system protein E"/>
    <property type="match status" value="1"/>
</dbReference>
<evidence type="ECO:0000313" key="7">
    <source>
        <dbReference type="Proteomes" id="UP000008915"/>
    </source>
</evidence>
<dbReference type="FunFam" id="3.40.50.300:FF:000398">
    <property type="entry name" value="Type IV pilus assembly ATPase PilB"/>
    <property type="match status" value="1"/>
</dbReference>
<feature type="region of interest" description="Disordered" evidence="4">
    <location>
        <begin position="294"/>
        <end position="323"/>
    </location>
</feature>
<dbReference type="Gene3D" id="3.30.450.90">
    <property type="match status" value="1"/>
</dbReference>